<feature type="compositionally biased region" description="Polar residues" evidence="1">
    <location>
        <begin position="104"/>
        <end position="124"/>
    </location>
</feature>
<feature type="compositionally biased region" description="Low complexity" evidence="1">
    <location>
        <begin position="319"/>
        <end position="338"/>
    </location>
</feature>
<reference evidence="2 3" key="1">
    <citation type="journal article" date="2015" name="Genome Biol. Evol.">
        <title>Comparative Genomics of a Bacterivorous Green Alga Reveals Evolutionary Causalities and Consequences of Phago-Mixotrophic Mode of Nutrition.</title>
        <authorList>
            <person name="Burns J.A."/>
            <person name="Paasch A."/>
            <person name="Narechania A."/>
            <person name="Kim E."/>
        </authorList>
    </citation>
    <scope>NUCLEOTIDE SEQUENCE [LARGE SCALE GENOMIC DNA]</scope>
    <source>
        <strain evidence="2 3">PLY_AMNH</strain>
    </source>
</reference>
<feature type="compositionally biased region" description="Basic and acidic residues" evidence="1">
    <location>
        <begin position="182"/>
        <end position="192"/>
    </location>
</feature>
<feature type="compositionally biased region" description="Polar residues" evidence="1">
    <location>
        <begin position="132"/>
        <end position="144"/>
    </location>
</feature>
<feature type="region of interest" description="Disordered" evidence="1">
    <location>
        <begin position="41"/>
        <end position="71"/>
    </location>
</feature>
<dbReference type="AlphaFoldDB" id="A0AAE0ERZ5"/>
<feature type="region of interest" description="Disordered" evidence="1">
    <location>
        <begin position="91"/>
        <end position="152"/>
    </location>
</feature>
<evidence type="ECO:0000256" key="1">
    <source>
        <dbReference type="SAM" id="MobiDB-lite"/>
    </source>
</evidence>
<feature type="compositionally biased region" description="Low complexity" evidence="1">
    <location>
        <begin position="54"/>
        <end position="71"/>
    </location>
</feature>
<dbReference type="Proteomes" id="UP001190700">
    <property type="component" value="Unassembled WGS sequence"/>
</dbReference>
<evidence type="ECO:0000313" key="2">
    <source>
        <dbReference type="EMBL" id="KAK3237847.1"/>
    </source>
</evidence>
<dbReference type="EMBL" id="LGRX02034421">
    <property type="protein sequence ID" value="KAK3237847.1"/>
    <property type="molecule type" value="Genomic_DNA"/>
</dbReference>
<feature type="region of interest" description="Disordered" evidence="1">
    <location>
        <begin position="470"/>
        <end position="489"/>
    </location>
</feature>
<sequence>MGGDGGPAAALDGDPAGAHAAASFTPLFSSATNDVTFKTCSKTGLRPDVTRETPAPFGLSAAPASSSSAHTAPSFNITSANAVWIPARPSGAGPGTAAAEARYSSATSARHHYTQLQQQNTSSAPVPLAGSDSASPPVQVNESPTFIPRLPRAPLPYAAEEIRRAEDAGADPGGTPDGATQGHREDSRDEGPRIMPRAMAGSSPNGDDAPASAAQVPGSSGALDLASAPAAPWGVPLGASVVPPSAAAGLMPTAMPGAAGLGPVLRSAVPVDASPGFHLQNAMTAAPSTGPERGDEGLAALGAGLSATEERPHLPGDLPAAASGASGSTASRATSAAAKPKRRKRPMILSSSAASMLRQAPRKAGRSTTLGLEELGLAQPPRHKGVSWAPLPSASAAAKLPSSPPPLWESLATPLYVDPEDAPGSDRGNGIGGAPPVGRDVNYTALQWPVAPATPPAELLTAEVSNDSKETSVAAARKTPVPPLRPQSYEKGGQDVYCVVSPEGVAEAGAPISDPGSRIDGGVPAVPYEDPAPPAKVENPLTHKLRAVRGQLEEEDRAWGEWETNRAGLVARQEVLEEALAECGREAVSSPRERRRIRVARQLSEVRAELTEQGERRLLRSKRRCMLGEQVELLEALVQAKESGKKEGGAGAVTGVAESSSDSSEEEEGAAAWSRSWPGQKRGATSRLLKVDSTLHRRGENPSMESPGSPSSLPWPQCHKWQQLVSVMPASSATTLLEQTGISLGQLVEDAKAARRYVRIFCSVAIMMGED</sequence>
<accession>A0AAE0ERZ5</accession>
<proteinExistence type="predicted"/>
<evidence type="ECO:0000313" key="3">
    <source>
        <dbReference type="Proteomes" id="UP001190700"/>
    </source>
</evidence>
<comment type="caution">
    <text evidence="2">The sequence shown here is derived from an EMBL/GenBank/DDBJ whole genome shotgun (WGS) entry which is preliminary data.</text>
</comment>
<protein>
    <submittedName>
        <fullName evidence="2">Uncharacterized protein</fullName>
    </submittedName>
</protein>
<keyword evidence="3" id="KW-1185">Reference proteome</keyword>
<feature type="region of interest" description="Disordered" evidence="1">
    <location>
        <begin position="642"/>
        <end position="715"/>
    </location>
</feature>
<organism evidence="2 3">
    <name type="scientific">Cymbomonas tetramitiformis</name>
    <dbReference type="NCBI Taxonomy" id="36881"/>
    <lineage>
        <taxon>Eukaryota</taxon>
        <taxon>Viridiplantae</taxon>
        <taxon>Chlorophyta</taxon>
        <taxon>Pyramimonadophyceae</taxon>
        <taxon>Pyramimonadales</taxon>
        <taxon>Pyramimonadaceae</taxon>
        <taxon>Cymbomonas</taxon>
    </lineage>
</organism>
<feature type="compositionally biased region" description="Low complexity" evidence="1">
    <location>
        <begin position="653"/>
        <end position="662"/>
    </location>
</feature>
<feature type="compositionally biased region" description="Polar residues" evidence="1">
    <location>
        <begin position="703"/>
        <end position="714"/>
    </location>
</feature>
<feature type="region of interest" description="Disordered" evidence="1">
    <location>
        <begin position="165"/>
        <end position="222"/>
    </location>
</feature>
<name>A0AAE0ERZ5_9CHLO</name>
<feature type="region of interest" description="Disordered" evidence="1">
    <location>
        <begin position="309"/>
        <end position="366"/>
    </location>
</feature>
<gene>
    <name evidence="2" type="ORF">CYMTET_52106</name>
</gene>
<feature type="compositionally biased region" description="Basic and acidic residues" evidence="1">
    <location>
        <begin position="689"/>
        <end position="700"/>
    </location>
</feature>